<feature type="domain" description="Carboxylesterase type B" evidence="6">
    <location>
        <begin position="386"/>
        <end position="586"/>
    </location>
</feature>
<feature type="domain" description="Carboxylesterase type B" evidence="6">
    <location>
        <begin position="99"/>
        <end position="197"/>
    </location>
</feature>
<reference evidence="7 8" key="2">
    <citation type="journal article" date="2022" name="Mol. Biol. Evol.">
        <title>Comparative Genomics Reveals Insights into the Divergent Evolution of Astigmatic Mites and Household Pest Adaptations.</title>
        <authorList>
            <person name="Xiong Q."/>
            <person name="Wan A.T."/>
            <person name="Liu X."/>
            <person name="Fung C.S."/>
            <person name="Xiao X."/>
            <person name="Malainual N."/>
            <person name="Hou J."/>
            <person name="Wang L."/>
            <person name="Wang M."/>
            <person name="Yang K.Y."/>
            <person name="Cui Y."/>
            <person name="Leung E.L."/>
            <person name="Nong W."/>
            <person name="Shin S.K."/>
            <person name="Au S.W."/>
            <person name="Jeong K.Y."/>
            <person name="Chew F.T."/>
            <person name="Hui J.H."/>
            <person name="Leung T.F."/>
            <person name="Tungtrongchitr A."/>
            <person name="Zhong N."/>
            <person name="Liu Z."/>
            <person name="Tsui S.K."/>
        </authorList>
    </citation>
    <scope>NUCLEOTIDE SEQUENCE [LARGE SCALE GENOMIC DNA]</scope>
    <source>
        <strain evidence="7">Derp</strain>
    </source>
</reference>
<evidence type="ECO:0000313" key="8">
    <source>
        <dbReference type="Proteomes" id="UP000887458"/>
    </source>
</evidence>
<comment type="caution">
    <text evidence="7">The sequence shown here is derived from an EMBL/GenBank/DDBJ whole genome shotgun (WGS) entry which is preliminary data.</text>
</comment>
<dbReference type="PANTHER" id="PTHR43903">
    <property type="entry name" value="NEUROLIGIN"/>
    <property type="match status" value="1"/>
</dbReference>
<feature type="region of interest" description="Disordered" evidence="4">
    <location>
        <begin position="1215"/>
        <end position="1256"/>
    </location>
</feature>
<feature type="region of interest" description="Disordered" evidence="4">
    <location>
        <begin position="1332"/>
        <end position="1355"/>
    </location>
</feature>
<keyword evidence="8" id="KW-1185">Reference proteome</keyword>
<feature type="region of interest" description="Disordered" evidence="4">
    <location>
        <begin position="782"/>
        <end position="803"/>
    </location>
</feature>
<evidence type="ECO:0000256" key="2">
    <source>
        <dbReference type="ARBA" id="ARBA00022729"/>
    </source>
</evidence>
<feature type="region of interest" description="Disordered" evidence="4">
    <location>
        <begin position="267"/>
        <end position="349"/>
    </location>
</feature>
<feature type="compositionally biased region" description="Low complexity" evidence="4">
    <location>
        <begin position="1699"/>
        <end position="1712"/>
    </location>
</feature>
<feature type="compositionally biased region" description="Low complexity" evidence="4">
    <location>
        <begin position="784"/>
        <end position="803"/>
    </location>
</feature>
<keyword evidence="2" id="KW-0732">Signal</keyword>
<dbReference type="SUPFAM" id="SSF53474">
    <property type="entry name" value="alpha/beta-Hydrolases"/>
    <property type="match status" value="1"/>
</dbReference>
<feature type="region of interest" description="Disordered" evidence="4">
    <location>
        <begin position="1691"/>
        <end position="1712"/>
    </location>
</feature>
<evidence type="ECO:0000256" key="4">
    <source>
        <dbReference type="SAM" id="MobiDB-lite"/>
    </source>
</evidence>
<dbReference type="InterPro" id="IPR002018">
    <property type="entry name" value="CarbesteraseB"/>
</dbReference>
<feature type="compositionally biased region" description="Polar residues" evidence="4">
    <location>
        <begin position="1225"/>
        <end position="1240"/>
    </location>
</feature>
<reference evidence="7 8" key="1">
    <citation type="journal article" date="2018" name="J. Allergy Clin. Immunol.">
        <title>High-quality assembly of Dermatophagoides pteronyssinus genome and transcriptome reveals a wide range of novel allergens.</title>
        <authorList>
            <person name="Liu X.Y."/>
            <person name="Yang K.Y."/>
            <person name="Wang M.Q."/>
            <person name="Kwok J.S."/>
            <person name="Zeng X."/>
            <person name="Yang Z."/>
            <person name="Xiao X.J."/>
            <person name="Lau C.P."/>
            <person name="Li Y."/>
            <person name="Huang Z.M."/>
            <person name="Ba J.G."/>
            <person name="Yim A.K."/>
            <person name="Ouyang C.Y."/>
            <person name="Ngai S.M."/>
            <person name="Chan T.F."/>
            <person name="Leung E.L."/>
            <person name="Liu L."/>
            <person name="Liu Z.G."/>
            <person name="Tsui S.K."/>
        </authorList>
    </citation>
    <scope>NUCLEOTIDE SEQUENCE [LARGE SCALE GENOMIC DNA]</scope>
    <source>
        <strain evidence="7">Derp</strain>
    </source>
</reference>
<dbReference type="EMBL" id="NJHN03000095">
    <property type="protein sequence ID" value="KAH9415632.1"/>
    <property type="molecule type" value="Genomic_DNA"/>
</dbReference>
<feature type="compositionally biased region" description="Basic residues" evidence="4">
    <location>
        <begin position="940"/>
        <end position="951"/>
    </location>
</feature>
<dbReference type="Gene3D" id="3.40.50.1820">
    <property type="entry name" value="alpha/beta hydrolase"/>
    <property type="match status" value="2"/>
</dbReference>
<gene>
    <name evidence="7" type="primary">Ces3_1</name>
    <name evidence="7" type="ORF">DERP_000120</name>
</gene>
<feature type="transmembrane region" description="Helical" evidence="5">
    <location>
        <begin position="1271"/>
        <end position="1295"/>
    </location>
</feature>
<keyword evidence="5" id="KW-0472">Membrane</keyword>
<feature type="compositionally biased region" description="Acidic residues" evidence="4">
    <location>
        <begin position="307"/>
        <end position="320"/>
    </location>
</feature>
<evidence type="ECO:0000256" key="1">
    <source>
        <dbReference type="ARBA" id="ARBA00005964"/>
    </source>
</evidence>
<dbReference type="PROSITE" id="PS00941">
    <property type="entry name" value="CARBOXYLESTERASE_B_2"/>
    <property type="match status" value="1"/>
</dbReference>
<evidence type="ECO:0000256" key="3">
    <source>
        <dbReference type="ARBA" id="ARBA00023180"/>
    </source>
</evidence>
<dbReference type="InterPro" id="IPR019819">
    <property type="entry name" value="Carboxylesterase_B_CS"/>
</dbReference>
<feature type="domain" description="Carboxylesterase type B" evidence="6">
    <location>
        <begin position="683"/>
        <end position="852"/>
    </location>
</feature>
<evidence type="ECO:0000313" key="7">
    <source>
        <dbReference type="EMBL" id="KAH9415632.1"/>
    </source>
</evidence>
<keyword evidence="5" id="KW-1133">Transmembrane helix</keyword>
<accession>A0ABQ8IZG2</accession>
<evidence type="ECO:0000256" key="5">
    <source>
        <dbReference type="SAM" id="Phobius"/>
    </source>
</evidence>
<evidence type="ECO:0000259" key="6">
    <source>
        <dbReference type="Pfam" id="PF00135"/>
    </source>
</evidence>
<feature type="compositionally biased region" description="Acidic residues" evidence="4">
    <location>
        <begin position="279"/>
        <end position="299"/>
    </location>
</feature>
<dbReference type="InterPro" id="IPR051093">
    <property type="entry name" value="Neuroligin/BSAL"/>
</dbReference>
<feature type="region of interest" description="Disordered" evidence="4">
    <location>
        <begin position="940"/>
        <end position="964"/>
    </location>
</feature>
<keyword evidence="3" id="KW-0325">Glycoprotein</keyword>
<comment type="similarity">
    <text evidence="1">Belongs to the type-B carboxylesterase/lipase family.</text>
</comment>
<dbReference type="Pfam" id="PF00135">
    <property type="entry name" value="COesterase"/>
    <property type="match status" value="3"/>
</dbReference>
<organism evidence="7 8">
    <name type="scientific">Dermatophagoides pteronyssinus</name>
    <name type="common">European house dust mite</name>
    <dbReference type="NCBI Taxonomy" id="6956"/>
    <lineage>
        <taxon>Eukaryota</taxon>
        <taxon>Metazoa</taxon>
        <taxon>Ecdysozoa</taxon>
        <taxon>Arthropoda</taxon>
        <taxon>Chelicerata</taxon>
        <taxon>Arachnida</taxon>
        <taxon>Acari</taxon>
        <taxon>Acariformes</taxon>
        <taxon>Sarcoptiformes</taxon>
        <taxon>Astigmata</taxon>
        <taxon>Psoroptidia</taxon>
        <taxon>Analgoidea</taxon>
        <taxon>Pyroglyphidae</taxon>
        <taxon>Dermatophagoidinae</taxon>
        <taxon>Dermatophagoides</taxon>
    </lineage>
</organism>
<name>A0ABQ8IZG2_DERPT</name>
<proteinExistence type="inferred from homology"/>
<sequence length="1712" mass="196980">MPSIKSTLFTDAFVLTDSDKSSSKQSFNNDRSNIHSTPTIFNDYNLDDNDDDYDFERKLSSTVVKIKYGLLQGLLVKMDKVFGNTIKSTKNHHHHHPIRLQPVKAYLGIPYASPPTGALRFMPPVTPTHWRGIRLATELQSLCPQRIPYADLVLNQTTSTEALKLMPLSRFEWLRRIIPRMSNQSEDCLYLNIYTPDLGSEWSEIKKSTVKKTSDSIVVADQRQVFNQVNDNGENNDSDNYHHYYHYQQQQQQRQKYKKKIENEADSSLSFGNNNNNNNDDDDENNKNNDDEDDDDDDLAVGTISNEDGDDDNDNDDEFNDGNNNNQDDENDGVKITDENSESTRLDDENDYIQLIKQEFIHHHDNNDHMIRKRRRQTLSSSSSSMSQRKFPVIVFLTGESYEWNPGSLYDGTILASYGQTVVVTLNYRLGILGFLPANIDGTMRGNYGLMDQVAALHWIQENIEQFGGASDNITLVGHGYGAACAHLLMLSPMAKGLFNRVILMSGSALSPWAIARDANVYAEQVGRQLNCPIKKTSLIIDCLRTRTIDQLQLVDYQVPDHLAGFGPIIDGIVVPQEPRILMHQMRQSLWLRQQYQQQQQNHSEPEISSSAWSTLSAHLHQIHSNNGARTSLSNSRNHHIINIPSKMSASSSFPITTKFQSPQQQQQSPTLPWFYWTTTIPDLMVGVTRVESPITIFSSHEERNGISLPRRDRLLRTLVRNLYDYHQQAIFYTLINEYTDWTKPSIEHPLNLMDSLMELYADALVVAPLIESLDHHYAQSSATTKSSTNNPTVTSSSSSFTTTTNTPNTFFYVFQYQNEHFSRQSYHERLGAAYGDDLAFIFGVPFILHNQGDNYFFQNHNQHRYYHRNSAKSKSKTCYPTLDISSNWYPSPSSVPSSNKTSMGELELCQRFISTWVNFAIRGNPNDDDENISKIRSLPKHSRHHSHHYQQQKNSLSLSSSSKEKTIPKTHDQWIAFYGYQTVHTSWSWQSNTKLSNNNQQQQQQWPQYDTTKKRYLQFGQSSIESRDHYHSHRLSIWLSLIPRLHVPIELKDSSIMPFYGSIDSMMEKSMDNVINIDKNNVDDDLSDDFQLDQDQYFYLKHHLLPDHENMDTYDGNVKKLSIKIPESQQWQQKHLRRNMTSLYEQQQQTLYGRIYDTMTNMIINDGLSSSLSSSSTGIRPQMSTSQQQYARRQIESNKNKILIPELVIHSSSKQNDNIKNEDNNLATNSLGVNSVDSKNNSHSESKSAVSAHQIPSSSSSFVTETYSTLVYISFIIGGLLFLLNLIIVIGVYFQMKNGRQQRRQRRRLEQEQKYCTTSLDEQINNTNQQQLEQTSQKHLDSSGKNNGNGDDDEEFLEMATTTTTITTNDQFNRTPNKYINRQHQQQTEHSHHHHHNQKLLNRHYRNLDNSNVESTIVNKNDMNIGYKIEKSTLQRSTLSKIDHHRISGYKDKLSMLETNKIRNYQQHHNHQNNYDDAINNNIEMLHLVGNSANNVDSDSILQQSYKNLKMNKVNVDNTKFQTLPLKYGKQQQQQQEMTTEFYTDSEPIITATSTISEQSTPLKSILKNSSQQHHHQLEQPDTTTYLVATDSYQMLDPSTSNTDSLIFSSTDSQLLQDGHTYLNGNDFVNCFLTATATTMDTGNDNNNEYNHHHHRHNHPQITNINDNAINVQHHQDLSQLPYITLTEMYQQQHHHQQQQQSSNNQDTDRS</sequence>
<protein>
    <submittedName>
        <fullName evidence="7">Postsynaptic membrane assembly</fullName>
    </submittedName>
</protein>
<keyword evidence="5" id="KW-0812">Transmembrane</keyword>
<dbReference type="InterPro" id="IPR029058">
    <property type="entry name" value="AB_hydrolase_fold"/>
</dbReference>
<feature type="compositionally biased region" description="Basic and acidic residues" evidence="4">
    <location>
        <begin position="332"/>
        <end position="347"/>
    </location>
</feature>
<dbReference type="Proteomes" id="UP000887458">
    <property type="component" value="Unassembled WGS sequence"/>
</dbReference>